<name>A0ABR7NKM1_9FIRM</name>
<evidence type="ECO:0000256" key="1">
    <source>
        <dbReference type="SAM" id="MobiDB-lite"/>
    </source>
</evidence>
<gene>
    <name evidence="3" type="ORF">H8717_11055</name>
</gene>
<evidence type="ECO:0000313" key="4">
    <source>
        <dbReference type="Proteomes" id="UP000658131"/>
    </source>
</evidence>
<comment type="caution">
    <text evidence="3">The sequence shown here is derived from an EMBL/GenBank/DDBJ whole genome shotgun (WGS) entry which is preliminary data.</text>
</comment>
<accession>A0ABR7NKM1</accession>
<keyword evidence="2" id="KW-0732">Signal</keyword>
<dbReference type="Proteomes" id="UP000658131">
    <property type="component" value="Unassembled WGS sequence"/>
</dbReference>
<dbReference type="RefSeq" id="WP_262400414.1">
    <property type="nucleotide sequence ID" value="NZ_JACRTB010000018.1"/>
</dbReference>
<feature type="compositionally biased region" description="Low complexity" evidence="1">
    <location>
        <begin position="52"/>
        <end position="74"/>
    </location>
</feature>
<evidence type="ECO:0000256" key="2">
    <source>
        <dbReference type="SAM" id="SignalP"/>
    </source>
</evidence>
<feature type="region of interest" description="Disordered" evidence="1">
    <location>
        <begin position="44"/>
        <end position="117"/>
    </location>
</feature>
<reference evidence="3 4" key="1">
    <citation type="submission" date="2020-08" db="EMBL/GenBank/DDBJ databases">
        <title>Genome public.</title>
        <authorList>
            <person name="Liu C."/>
            <person name="Sun Q."/>
        </authorList>
    </citation>
    <scope>NUCLEOTIDE SEQUENCE [LARGE SCALE GENOMIC DNA]</scope>
    <source>
        <strain evidence="3 4">BX1</strain>
    </source>
</reference>
<proteinExistence type="predicted"/>
<protein>
    <submittedName>
        <fullName evidence="3">Uncharacterized protein</fullName>
    </submittedName>
</protein>
<keyword evidence="4" id="KW-1185">Reference proteome</keyword>
<feature type="signal peptide" evidence="2">
    <location>
        <begin position="1"/>
        <end position="19"/>
    </location>
</feature>
<dbReference type="EMBL" id="JACRTB010000018">
    <property type="protein sequence ID" value="MBC8576939.1"/>
    <property type="molecule type" value="Genomic_DNA"/>
</dbReference>
<evidence type="ECO:0000313" key="3">
    <source>
        <dbReference type="EMBL" id="MBC8576939.1"/>
    </source>
</evidence>
<organism evidence="3 4">
    <name type="scientific">Yanshouia hominis</name>
    <dbReference type="NCBI Taxonomy" id="2763673"/>
    <lineage>
        <taxon>Bacteria</taxon>
        <taxon>Bacillati</taxon>
        <taxon>Bacillota</taxon>
        <taxon>Clostridia</taxon>
        <taxon>Eubacteriales</taxon>
        <taxon>Oscillospiraceae</taxon>
        <taxon>Yanshouia</taxon>
    </lineage>
</organism>
<sequence length="248" mass="26836">MLRCMILLFSFLLITLSAAHLGRDEQLVRVLGLRPDPAVTVREDARNIPVLPQQQASSSGSSASPSSTADVPPAESRPPRFVLDAPLPEYSLPPEAEQEPSVPHPLDPSAHALVSPAEPQEEYIPPVLTEEQKLKVAEPYVKELFALKENALRAIGELGDQAIGDYLAADPSARAAALPEVAARYLPQVETLIAQADRQAEDILMRMTGALAAIGADDGIAQDARAAYERSKQEEIDRYTLIFSELPS</sequence>
<feature type="chain" id="PRO_5046817938" evidence="2">
    <location>
        <begin position="20"/>
        <end position="248"/>
    </location>
</feature>